<reference evidence="1" key="1">
    <citation type="submission" date="2020-01" db="EMBL/GenBank/DDBJ databases">
        <authorList>
            <person name="Mishra B."/>
        </authorList>
    </citation>
    <scope>NUCLEOTIDE SEQUENCE [LARGE SCALE GENOMIC DNA]</scope>
</reference>
<keyword evidence="2" id="KW-1185">Reference proteome</keyword>
<protein>
    <submittedName>
        <fullName evidence="1">Uncharacterized protein</fullName>
    </submittedName>
</protein>
<dbReference type="Proteomes" id="UP000467841">
    <property type="component" value="Unassembled WGS sequence"/>
</dbReference>
<organism evidence="1 2">
    <name type="scientific">Microthlaspi erraticum</name>
    <dbReference type="NCBI Taxonomy" id="1685480"/>
    <lineage>
        <taxon>Eukaryota</taxon>
        <taxon>Viridiplantae</taxon>
        <taxon>Streptophyta</taxon>
        <taxon>Embryophyta</taxon>
        <taxon>Tracheophyta</taxon>
        <taxon>Spermatophyta</taxon>
        <taxon>Magnoliopsida</taxon>
        <taxon>eudicotyledons</taxon>
        <taxon>Gunneridae</taxon>
        <taxon>Pentapetalae</taxon>
        <taxon>rosids</taxon>
        <taxon>malvids</taxon>
        <taxon>Brassicales</taxon>
        <taxon>Brassicaceae</taxon>
        <taxon>Coluteocarpeae</taxon>
        <taxon>Microthlaspi</taxon>
    </lineage>
</organism>
<sequence>MAKHVMGRIVKTTIPRRIYPTRYTKCPGWRYPTFPSSYVKAQKHGNDRRIKMRDFNSQARRERNPPIKKRYIQLLSKDEGVLGQSRGGTQQLREGANGRSHLIQEDRIKEEMFILNGPITFTTQQLGEWTNGKVPFDPSGWGWEKQLQACFHAIGCMQKQGVAF</sequence>
<name>A0A6D2KBV1_9BRAS</name>
<gene>
    <name evidence="1" type="ORF">MERR_LOCUS32858</name>
</gene>
<dbReference type="EMBL" id="CACVBM020001327">
    <property type="protein sequence ID" value="CAA7045623.1"/>
    <property type="molecule type" value="Genomic_DNA"/>
</dbReference>
<accession>A0A6D2KBV1</accession>
<evidence type="ECO:0000313" key="1">
    <source>
        <dbReference type="EMBL" id="CAA7045623.1"/>
    </source>
</evidence>
<comment type="caution">
    <text evidence="1">The sequence shown here is derived from an EMBL/GenBank/DDBJ whole genome shotgun (WGS) entry which is preliminary data.</text>
</comment>
<dbReference type="AlphaFoldDB" id="A0A6D2KBV1"/>
<proteinExistence type="predicted"/>
<evidence type="ECO:0000313" key="2">
    <source>
        <dbReference type="Proteomes" id="UP000467841"/>
    </source>
</evidence>